<evidence type="ECO:0000313" key="2">
    <source>
        <dbReference type="Proteomes" id="UP000324222"/>
    </source>
</evidence>
<protein>
    <submittedName>
        <fullName evidence="1">Uncharacterized protein</fullName>
    </submittedName>
</protein>
<evidence type="ECO:0000313" key="1">
    <source>
        <dbReference type="EMBL" id="MPC91754.1"/>
    </source>
</evidence>
<dbReference type="Proteomes" id="UP000324222">
    <property type="component" value="Unassembled WGS sequence"/>
</dbReference>
<dbReference type="EMBL" id="VSRR010088833">
    <property type="protein sequence ID" value="MPC91754.1"/>
    <property type="molecule type" value="Genomic_DNA"/>
</dbReference>
<comment type="caution">
    <text evidence="1">The sequence shown here is derived from an EMBL/GenBank/DDBJ whole genome shotgun (WGS) entry which is preliminary data.</text>
</comment>
<keyword evidence="2" id="KW-1185">Reference proteome</keyword>
<accession>A0A5B7JHD0</accession>
<sequence>MAIVGVAGICSAQLIFVNHWTPTHLPGRPAHPAIPLPVHPPACPPAHQTQSQVTEVRNEPSPGHGLGAYYDEYFFALDTTSAAPRKFASHNFWAGGRNRGNSQRVIIVSC</sequence>
<proteinExistence type="predicted"/>
<name>A0A5B7JHD0_PORTR</name>
<organism evidence="1 2">
    <name type="scientific">Portunus trituberculatus</name>
    <name type="common">Swimming crab</name>
    <name type="synonym">Neptunus trituberculatus</name>
    <dbReference type="NCBI Taxonomy" id="210409"/>
    <lineage>
        <taxon>Eukaryota</taxon>
        <taxon>Metazoa</taxon>
        <taxon>Ecdysozoa</taxon>
        <taxon>Arthropoda</taxon>
        <taxon>Crustacea</taxon>
        <taxon>Multicrustacea</taxon>
        <taxon>Malacostraca</taxon>
        <taxon>Eumalacostraca</taxon>
        <taxon>Eucarida</taxon>
        <taxon>Decapoda</taxon>
        <taxon>Pleocyemata</taxon>
        <taxon>Brachyura</taxon>
        <taxon>Eubrachyura</taxon>
        <taxon>Portunoidea</taxon>
        <taxon>Portunidae</taxon>
        <taxon>Portuninae</taxon>
        <taxon>Portunus</taxon>
    </lineage>
</organism>
<reference evidence="1 2" key="1">
    <citation type="submission" date="2019-05" db="EMBL/GenBank/DDBJ databases">
        <title>Another draft genome of Portunus trituberculatus and its Hox gene families provides insights of decapod evolution.</title>
        <authorList>
            <person name="Jeong J.-H."/>
            <person name="Song I."/>
            <person name="Kim S."/>
            <person name="Choi T."/>
            <person name="Kim D."/>
            <person name="Ryu S."/>
            <person name="Kim W."/>
        </authorList>
    </citation>
    <scope>NUCLEOTIDE SEQUENCE [LARGE SCALE GENOMIC DNA]</scope>
    <source>
        <tissue evidence="1">Muscle</tissue>
    </source>
</reference>
<gene>
    <name evidence="1" type="ORF">E2C01_086811</name>
</gene>
<dbReference type="AlphaFoldDB" id="A0A5B7JHD0"/>